<dbReference type="CDD" id="cd01025">
    <property type="entry name" value="TOPRIM_recR"/>
    <property type="match status" value="1"/>
</dbReference>
<dbReference type="SMART" id="SM00278">
    <property type="entry name" value="HhH1"/>
    <property type="match status" value="1"/>
</dbReference>
<dbReference type="KEGG" id="dmr:Deima_0835"/>
<dbReference type="InterPro" id="IPR015967">
    <property type="entry name" value="Rcmb_RecR_Znf"/>
</dbReference>
<feature type="domain" description="Toprim" evidence="8">
    <location>
        <begin position="80"/>
        <end position="173"/>
    </location>
</feature>
<evidence type="ECO:0000256" key="4">
    <source>
        <dbReference type="ARBA" id="ARBA00022833"/>
    </source>
</evidence>
<dbReference type="RefSeq" id="WP_013555995.1">
    <property type="nucleotide sequence ID" value="NC_014958.1"/>
</dbReference>
<keyword evidence="1 7" id="KW-0479">Metal-binding</keyword>
<dbReference type="EMBL" id="CP002454">
    <property type="protein sequence ID" value="ADV66490.1"/>
    <property type="molecule type" value="Genomic_DNA"/>
</dbReference>
<organism evidence="9 10">
    <name type="scientific">Deinococcus maricopensis (strain DSM 21211 / LMG 22137 / NRRL B-23946 / LB-34)</name>
    <dbReference type="NCBI Taxonomy" id="709986"/>
    <lineage>
        <taxon>Bacteria</taxon>
        <taxon>Thermotogati</taxon>
        <taxon>Deinococcota</taxon>
        <taxon>Deinococci</taxon>
        <taxon>Deinococcales</taxon>
        <taxon>Deinococcaceae</taxon>
        <taxon>Deinococcus</taxon>
    </lineage>
</organism>
<proteinExistence type="inferred from homology"/>
<dbReference type="Pfam" id="PF13662">
    <property type="entry name" value="Toprim_4"/>
    <property type="match status" value="1"/>
</dbReference>
<dbReference type="HOGENOM" id="CLU_060739_1_0_0"/>
<keyword evidence="4 7" id="KW-0862">Zinc</keyword>
<protein>
    <recommendedName>
        <fullName evidence="7">Recombination protein RecR</fullName>
    </recommendedName>
</protein>
<name>E8U601_DEIML</name>
<dbReference type="eggNOG" id="COG0353">
    <property type="taxonomic scope" value="Bacteria"/>
</dbReference>
<dbReference type="Gene3D" id="1.10.8.420">
    <property type="entry name" value="RecR Domain 1"/>
    <property type="match status" value="1"/>
</dbReference>
<comment type="similarity">
    <text evidence="7">Belongs to the RecR family.</text>
</comment>
<dbReference type="HAMAP" id="MF_00017">
    <property type="entry name" value="RecR"/>
    <property type="match status" value="1"/>
</dbReference>
<dbReference type="InterPro" id="IPR023627">
    <property type="entry name" value="Rcmb_RecR"/>
</dbReference>
<dbReference type="GO" id="GO:0006281">
    <property type="term" value="P:DNA repair"/>
    <property type="evidence" value="ECO:0007669"/>
    <property type="project" value="UniProtKB-UniRule"/>
</dbReference>
<evidence type="ECO:0000256" key="6">
    <source>
        <dbReference type="ARBA" id="ARBA00023204"/>
    </source>
</evidence>
<comment type="function">
    <text evidence="7">May play a role in DNA repair. It seems to be involved in an RecBC-independent recombinational process of DNA repair. It may act with RecF and RecO.</text>
</comment>
<evidence type="ECO:0000259" key="8">
    <source>
        <dbReference type="PROSITE" id="PS50880"/>
    </source>
</evidence>
<keyword evidence="10" id="KW-1185">Reference proteome</keyword>
<dbReference type="GO" id="GO:0008270">
    <property type="term" value="F:zinc ion binding"/>
    <property type="evidence" value="ECO:0007669"/>
    <property type="project" value="UniProtKB-KW"/>
</dbReference>
<dbReference type="AlphaFoldDB" id="E8U601"/>
<dbReference type="SUPFAM" id="SSF111304">
    <property type="entry name" value="Recombination protein RecR"/>
    <property type="match status" value="1"/>
</dbReference>
<evidence type="ECO:0000313" key="9">
    <source>
        <dbReference type="EMBL" id="ADV66490.1"/>
    </source>
</evidence>
<dbReference type="GO" id="GO:0003677">
    <property type="term" value="F:DNA binding"/>
    <property type="evidence" value="ECO:0007669"/>
    <property type="project" value="UniProtKB-UniRule"/>
</dbReference>
<dbReference type="Proteomes" id="UP000008635">
    <property type="component" value="Chromosome"/>
</dbReference>
<gene>
    <name evidence="7" type="primary">recR</name>
    <name evidence="9" type="ordered locus">Deima_0835</name>
</gene>
<evidence type="ECO:0000256" key="1">
    <source>
        <dbReference type="ARBA" id="ARBA00022723"/>
    </source>
</evidence>
<dbReference type="Pfam" id="PF21175">
    <property type="entry name" value="RecR_C"/>
    <property type="match status" value="1"/>
</dbReference>
<dbReference type="Pfam" id="PF02132">
    <property type="entry name" value="RecR_ZnF"/>
    <property type="match status" value="1"/>
</dbReference>
<keyword evidence="5 7" id="KW-0233">DNA recombination</keyword>
<evidence type="ECO:0000313" key="10">
    <source>
        <dbReference type="Proteomes" id="UP000008635"/>
    </source>
</evidence>
<sequence precursor="true">MKYPPSLVALIRELSRLPGVGPKSAQRLAFHLFEQPREDTERLASAIMSAKRDLHTCPKCFNITDREFCDVCTDPARDQELICVVEEPGDLIAIERSGEYRGLYHVLHGAISPMNGVGPDKLMIKPLLPRVAAGMEVILATSTTVEGEATSLYLQRLLEPLGATVSRIAYGLPVGGALEYADEVTLGRALTGRQRLTR</sequence>
<dbReference type="InterPro" id="IPR000093">
    <property type="entry name" value="DNA_Rcmb_RecR"/>
</dbReference>
<accession>E8U601</accession>
<dbReference type="PROSITE" id="PS50880">
    <property type="entry name" value="TOPRIM"/>
    <property type="match status" value="1"/>
</dbReference>
<dbReference type="InterPro" id="IPR034137">
    <property type="entry name" value="TOPRIM_RecR"/>
</dbReference>
<evidence type="ECO:0000256" key="3">
    <source>
        <dbReference type="ARBA" id="ARBA00022771"/>
    </source>
</evidence>
<dbReference type="Gene3D" id="3.40.1360.10">
    <property type="match status" value="1"/>
</dbReference>
<dbReference type="GO" id="GO:0006310">
    <property type="term" value="P:DNA recombination"/>
    <property type="evidence" value="ECO:0007669"/>
    <property type="project" value="UniProtKB-UniRule"/>
</dbReference>
<dbReference type="NCBIfam" id="TIGR00615">
    <property type="entry name" value="recR"/>
    <property type="match status" value="1"/>
</dbReference>
<dbReference type="PANTHER" id="PTHR30446">
    <property type="entry name" value="RECOMBINATION PROTEIN RECR"/>
    <property type="match status" value="1"/>
</dbReference>
<evidence type="ECO:0000256" key="7">
    <source>
        <dbReference type="HAMAP-Rule" id="MF_00017"/>
    </source>
</evidence>
<keyword evidence="2 7" id="KW-0227">DNA damage</keyword>
<dbReference type="Pfam" id="PF21176">
    <property type="entry name" value="RecR_HhH"/>
    <property type="match status" value="1"/>
</dbReference>
<dbReference type="OrthoDB" id="9802672at2"/>
<keyword evidence="3 7" id="KW-0863">Zinc-finger</keyword>
<reference evidence="9 10" key="1">
    <citation type="journal article" date="2011" name="Stand. Genomic Sci.">
        <title>Complete genome sequence of Deinococcus maricopensis type strain (LB-34).</title>
        <authorList>
            <person name="Pukall R."/>
            <person name="Zeytun A."/>
            <person name="Lucas S."/>
            <person name="Lapidus A."/>
            <person name="Hammon N."/>
            <person name="Deshpande S."/>
            <person name="Nolan M."/>
            <person name="Cheng J.F."/>
            <person name="Pitluck S."/>
            <person name="Liolios K."/>
            <person name="Pagani I."/>
            <person name="Mikhailova N."/>
            <person name="Ivanova N."/>
            <person name="Mavromatis K."/>
            <person name="Pati A."/>
            <person name="Tapia R."/>
            <person name="Han C."/>
            <person name="Goodwin L."/>
            <person name="Chen A."/>
            <person name="Palaniappan K."/>
            <person name="Land M."/>
            <person name="Hauser L."/>
            <person name="Chang Y.J."/>
            <person name="Jeffries C.D."/>
            <person name="Brambilla E.M."/>
            <person name="Rohde M."/>
            <person name="Goker M."/>
            <person name="Detter J.C."/>
            <person name="Woyke T."/>
            <person name="Bristow J."/>
            <person name="Eisen J.A."/>
            <person name="Markowitz V."/>
            <person name="Hugenholtz P."/>
            <person name="Kyrpides N.C."/>
            <person name="Klenk H.P."/>
        </authorList>
    </citation>
    <scope>NUCLEOTIDE SEQUENCE [LARGE SCALE GENOMIC DNA]</scope>
    <source>
        <strain evidence="10">DSM 21211 / LMG 22137 / NRRL B-23946 / LB-34</strain>
    </source>
</reference>
<dbReference type="Gene3D" id="3.30.60.80">
    <property type="match status" value="1"/>
</dbReference>
<dbReference type="Gene3D" id="6.10.250.240">
    <property type="match status" value="1"/>
</dbReference>
<evidence type="ECO:0000256" key="5">
    <source>
        <dbReference type="ARBA" id="ARBA00023172"/>
    </source>
</evidence>
<dbReference type="InterPro" id="IPR006171">
    <property type="entry name" value="TOPRIM_dom"/>
</dbReference>
<evidence type="ECO:0000256" key="2">
    <source>
        <dbReference type="ARBA" id="ARBA00022763"/>
    </source>
</evidence>
<dbReference type="InterPro" id="IPR003583">
    <property type="entry name" value="Hlx-hairpin-Hlx_DNA-bd_motif"/>
</dbReference>
<dbReference type="PANTHER" id="PTHR30446:SF0">
    <property type="entry name" value="RECOMBINATION PROTEIN RECR"/>
    <property type="match status" value="1"/>
</dbReference>
<keyword evidence="6 7" id="KW-0234">DNA repair</keyword>
<dbReference type="PROSITE" id="PS01300">
    <property type="entry name" value="RECR"/>
    <property type="match status" value="1"/>
</dbReference>
<dbReference type="STRING" id="709986.Deima_0835"/>
<reference evidence="10" key="2">
    <citation type="submission" date="2011-01" db="EMBL/GenBank/DDBJ databases">
        <title>The complete genome of Deinococcus maricopensis DSM 21211.</title>
        <authorList>
            <consortium name="US DOE Joint Genome Institute (JGI-PGF)"/>
            <person name="Lucas S."/>
            <person name="Copeland A."/>
            <person name="Lapidus A."/>
            <person name="Goodwin L."/>
            <person name="Pitluck S."/>
            <person name="Kyrpides N."/>
            <person name="Mavromatis K."/>
            <person name="Pagani I."/>
            <person name="Ivanova N."/>
            <person name="Ovchinnikova G."/>
            <person name="Zeytun A."/>
            <person name="Detter J.C."/>
            <person name="Han C."/>
            <person name="Land M."/>
            <person name="Hauser L."/>
            <person name="Markowitz V."/>
            <person name="Cheng J.-F."/>
            <person name="Hugenholtz P."/>
            <person name="Woyke T."/>
            <person name="Wu D."/>
            <person name="Pukall R."/>
            <person name="Gehrich-Schroeter G."/>
            <person name="Brambilla E."/>
            <person name="Klenk H.-P."/>
            <person name="Eisen J.A."/>
        </authorList>
    </citation>
    <scope>NUCLEOTIDE SEQUENCE [LARGE SCALE GENOMIC DNA]</scope>
    <source>
        <strain evidence="10">DSM 21211 / LMG 22137 / NRRL B-23946 / LB-34</strain>
    </source>
</reference>
<feature type="zinc finger region" description="C4-type" evidence="7">
    <location>
        <begin position="57"/>
        <end position="72"/>
    </location>
</feature>
<dbReference type="SMART" id="SM00493">
    <property type="entry name" value="TOPRIM"/>
    <property type="match status" value="1"/>
</dbReference>